<keyword evidence="2" id="KW-1185">Reference proteome</keyword>
<evidence type="ECO:0000313" key="2">
    <source>
        <dbReference type="Proteomes" id="UP000182660"/>
    </source>
</evidence>
<name>A0ABY1HM04_9GAMM</name>
<evidence type="ECO:0000313" key="1">
    <source>
        <dbReference type="EMBL" id="SGZ03417.1"/>
    </source>
</evidence>
<dbReference type="RefSeq" id="WP_175545663.1">
    <property type="nucleotide sequence ID" value="NZ_CAWQZC010000002.1"/>
</dbReference>
<reference evidence="1 2" key="1">
    <citation type="submission" date="2016-11" db="EMBL/GenBank/DDBJ databases">
        <authorList>
            <person name="Klemetsen T."/>
        </authorList>
    </citation>
    <scope>NUCLEOTIDE SEQUENCE [LARGE SCALE GENOMIC DNA]</scope>
    <source>
        <strain evidence="1">MT 2528</strain>
    </source>
</reference>
<organism evidence="1 2">
    <name type="scientific">Moritella viscosa</name>
    <dbReference type="NCBI Taxonomy" id="80854"/>
    <lineage>
        <taxon>Bacteria</taxon>
        <taxon>Pseudomonadati</taxon>
        <taxon>Pseudomonadota</taxon>
        <taxon>Gammaproteobacteria</taxon>
        <taxon>Alteromonadales</taxon>
        <taxon>Moritellaceae</taxon>
        <taxon>Moritella</taxon>
    </lineage>
</organism>
<protein>
    <submittedName>
        <fullName evidence="1">Uncharacterized protein</fullName>
    </submittedName>
</protein>
<comment type="caution">
    <text evidence="1">The sequence shown here is derived from an EMBL/GenBank/DDBJ whole genome shotgun (WGS) entry which is preliminary data.</text>
</comment>
<sequence length="53" mass="5887">MVMLLVSMNAGLFTLPRSGFVQQAFESDSARCPIFAKTRKKLANIASQIKWAL</sequence>
<accession>A0ABY1HM04</accession>
<dbReference type="GeneID" id="61298392"/>
<proteinExistence type="predicted"/>
<dbReference type="EMBL" id="FPLJ01000140">
    <property type="protein sequence ID" value="SGZ03417.1"/>
    <property type="molecule type" value="Genomic_DNA"/>
</dbReference>
<gene>
    <name evidence="1" type="ORF">MT2528_4594</name>
</gene>
<dbReference type="Proteomes" id="UP000182660">
    <property type="component" value="Unassembled WGS sequence"/>
</dbReference>